<comment type="caution">
    <text evidence="1">The sequence shown here is derived from an EMBL/GenBank/DDBJ whole genome shotgun (WGS) entry which is preliminary data.</text>
</comment>
<feature type="non-terminal residue" evidence="1">
    <location>
        <position position="1"/>
    </location>
</feature>
<dbReference type="CDD" id="cd09272">
    <property type="entry name" value="RNase_HI_RT_Ty1"/>
    <property type="match status" value="1"/>
</dbReference>
<organism evidence="1 2">
    <name type="scientific">Mucuna pruriens</name>
    <name type="common">Velvet bean</name>
    <name type="synonym">Dolichos pruriens</name>
    <dbReference type="NCBI Taxonomy" id="157652"/>
    <lineage>
        <taxon>Eukaryota</taxon>
        <taxon>Viridiplantae</taxon>
        <taxon>Streptophyta</taxon>
        <taxon>Embryophyta</taxon>
        <taxon>Tracheophyta</taxon>
        <taxon>Spermatophyta</taxon>
        <taxon>Magnoliopsida</taxon>
        <taxon>eudicotyledons</taxon>
        <taxon>Gunneridae</taxon>
        <taxon>Pentapetalae</taxon>
        <taxon>rosids</taxon>
        <taxon>fabids</taxon>
        <taxon>Fabales</taxon>
        <taxon>Fabaceae</taxon>
        <taxon>Papilionoideae</taxon>
        <taxon>50 kb inversion clade</taxon>
        <taxon>NPAAA clade</taxon>
        <taxon>indigoferoid/millettioid clade</taxon>
        <taxon>Phaseoleae</taxon>
        <taxon>Mucuna</taxon>
    </lineage>
</organism>
<dbReference type="AlphaFoldDB" id="A0A371GHH3"/>
<dbReference type="STRING" id="157652.A0A371GHH3"/>
<evidence type="ECO:0000313" key="2">
    <source>
        <dbReference type="Proteomes" id="UP000257109"/>
    </source>
</evidence>
<dbReference type="OrthoDB" id="2551793at2759"/>
<dbReference type="EMBL" id="QJKJ01005515">
    <property type="protein sequence ID" value="RDX90018.1"/>
    <property type="molecule type" value="Genomic_DNA"/>
</dbReference>
<gene>
    <name evidence="1" type="primary">GIP</name>
    <name evidence="1" type="ORF">CR513_28177</name>
</gene>
<reference evidence="1" key="1">
    <citation type="submission" date="2018-05" db="EMBL/GenBank/DDBJ databases">
        <title>Draft genome of Mucuna pruriens seed.</title>
        <authorList>
            <person name="Nnadi N.E."/>
            <person name="Vos R."/>
            <person name="Hasami M.H."/>
            <person name="Devisetty U.K."/>
            <person name="Aguiy J.C."/>
        </authorList>
    </citation>
    <scope>NUCLEOTIDE SEQUENCE [LARGE SCALE GENOMIC DNA]</scope>
    <source>
        <strain evidence="1">JCA_2017</strain>
    </source>
</reference>
<protein>
    <submittedName>
        <fullName evidence="1">Copia protein</fullName>
    </submittedName>
</protein>
<evidence type="ECO:0000313" key="1">
    <source>
        <dbReference type="EMBL" id="RDX90018.1"/>
    </source>
</evidence>
<name>A0A371GHH3_MUCPR</name>
<keyword evidence="2" id="KW-1185">Reference proteome</keyword>
<proteinExistence type="predicted"/>
<sequence length="119" mass="13387">MWTTSLKAISNIPLLCDNIVAINLSTSPILHPYAKYIEIKHNFIGDYVQKGILDLKFISTKNKLTDIFTKLFLEDKLVHIRNLLDYGALVGGPFGLLILLSKPIFLGTFKHVMGEIVET</sequence>
<accession>A0A371GHH3</accession>
<dbReference type="Proteomes" id="UP000257109">
    <property type="component" value="Unassembled WGS sequence"/>
</dbReference>